<evidence type="ECO:0000313" key="2">
    <source>
        <dbReference type="Proteomes" id="UP001239111"/>
    </source>
</evidence>
<dbReference type="Proteomes" id="UP001239111">
    <property type="component" value="Chromosome 1"/>
</dbReference>
<keyword evidence="2" id="KW-1185">Reference proteome</keyword>
<protein>
    <submittedName>
        <fullName evidence="1">Uncharacterized protein</fullName>
    </submittedName>
</protein>
<evidence type="ECO:0000313" key="1">
    <source>
        <dbReference type="EMBL" id="KAJ8688082.1"/>
    </source>
</evidence>
<accession>A0ACC2PXG4</accession>
<name>A0ACC2PXG4_9HYME</name>
<reference evidence="1" key="1">
    <citation type="submission" date="2023-04" db="EMBL/GenBank/DDBJ databases">
        <title>A chromosome-level genome assembly of the parasitoid wasp Eretmocerus hayati.</title>
        <authorList>
            <person name="Zhong Y."/>
            <person name="Liu S."/>
            <person name="Liu Y."/>
        </authorList>
    </citation>
    <scope>NUCLEOTIDE SEQUENCE</scope>
    <source>
        <strain evidence="1">ZJU_SS_LIU_2023</strain>
    </source>
</reference>
<gene>
    <name evidence="1" type="ORF">QAD02_023877</name>
</gene>
<dbReference type="EMBL" id="CM056741">
    <property type="protein sequence ID" value="KAJ8688082.1"/>
    <property type="molecule type" value="Genomic_DNA"/>
</dbReference>
<organism evidence="1 2">
    <name type="scientific">Eretmocerus hayati</name>
    <dbReference type="NCBI Taxonomy" id="131215"/>
    <lineage>
        <taxon>Eukaryota</taxon>
        <taxon>Metazoa</taxon>
        <taxon>Ecdysozoa</taxon>
        <taxon>Arthropoda</taxon>
        <taxon>Hexapoda</taxon>
        <taxon>Insecta</taxon>
        <taxon>Pterygota</taxon>
        <taxon>Neoptera</taxon>
        <taxon>Endopterygota</taxon>
        <taxon>Hymenoptera</taxon>
        <taxon>Apocrita</taxon>
        <taxon>Proctotrupomorpha</taxon>
        <taxon>Chalcidoidea</taxon>
        <taxon>Aphelinidae</taxon>
        <taxon>Aphelininae</taxon>
        <taxon>Eretmocerus</taxon>
    </lineage>
</organism>
<sequence>MDITNKIVVITGGIGGIGSKTIHHLLKNSAKFVAILDILDQSHERVTKNLSELQKDFRAETYGYYQCDVTKFTDFENCYNKISETMGYVDILINMAGILNDKLVDLSIDVNYKAVVKCTLHAIDHMSIQKGGKGGVIVCIASTAGLRNLPFTPVYNASKHAVVSFVRSLKEHNQFLGLRVVCICPNFTDTDLMNLDPDNVTAAIIEIIKKGEPGAVWVTEDDKSPYGIKEIDEKEKLRYEL</sequence>
<comment type="caution">
    <text evidence="1">The sequence shown here is derived from an EMBL/GenBank/DDBJ whole genome shotgun (WGS) entry which is preliminary data.</text>
</comment>
<proteinExistence type="predicted"/>